<evidence type="ECO:0000256" key="2">
    <source>
        <dbReference type="SAM" id="SignalP"/>
    </source>
</evidence>
<evidence type="ECO:0000256" key="1">
    <source>
        <dbReference type="SAM" id="Phobius"/>
    </source>
</evidence>
<feature type="transmembrane region" description="Helical" evidence="1">
    <location>
        <begin position="334"/>
        <end position="359"/>
    </location>
</feature>
<gene>
    <name evidence="4" type="ORF">CAMP_LOCUS11916</name>
</gene>
<feature type="domain" description="ZP" evidence="3">
    <location>
        <begin position="28"/>
        <end position="253"/>
    </location>
</feature>
<keyword evidence="1" id="KW-1133">Transmembrane helix</keyword>
<keyword evidence="1" id="KW-0812">Transmembrane</keyword>
<keyword evidence="1" id="KW-0472">Membrane</keyword>
<dbReference type="OrthoDB" id="8171348at2759"/>
<dbReference type="PANTHER" id="PTHR46560">
    <property type="entry name" value="CYPHER, ISOFORM B"/>
    <property type="match status" value="1"/>
</dbReference>
<name>A0A9P1IS08_9PELO</name>
<feature type="signal peptide" evidence="2">
    <location>
        <begin position="1"/>
        <end position="19"/>
    </location>
</feature>
<dbReference type="PANTHER" id="PTHR46560:SF12">
    <property type="entry name" value="ZP DOMAIN-CONTAINING PROTEIN"/>
    <property type="match status" value="1"/>
</dbReference>
<protein>
    <recommendedName>
        <fullName evidence="3">ZP domain-containing protein</fullName>
    </recommendedName>
</protein>
<keyword evidence="5" id="KW-1185">Reference proteome</keyword>
<keyword evidence="2" id="KW-0732">Signal</keyword>
<dbReference type="PROSITE" id="PS51034">
    <property type="entry name" value="ZP_2"/>
    <property type="match status" value="1"/>
</dbReference>
<dbReference type="InterPro" id="IPR001507">
    <property type="entry name" value="ZP_dom"/>
</dbReference>
<dbReference type="Proteomes" id="UP001152747">
    <property type="component" value="Unassembled WGS sequence"/>
</dbReference>
<dbReference type="InterPro" id="IPR056953">
    <property type="entry name" value="CUT_N"/>
</dbReference>
<proteinExistence type="predicted"/>
<accession>A0A9P1IS08</accession>
<dbReference type="AlphaFoldDB" id="A0A9P1IS08"/>
<dbReference type="Pfam" id="PF25057">
    <property type="entry name" value="CUT_N"/>
    <property type="match status" value="1"/>
</dbReference>
<dbReference type="EMBL" id="CANHGI010000004">
    <property type="protein sequence ID" value="CAI5449279.1"/>
    <property type="molecule type" value="Genomic_DNA"/>
</dbReference>
<organism evidence="4 5">
    <name type="scientific">Caenorhabditis angaria</name>
    <dbReference type="NCBI Taxonomy" id="860376"/>
    <lineage>
        <taxon>Eukaryota</taxon>
        <taxon>Metazoa</taxon>
        <taxon>Ecdysozoa</taxon>
        <taxon>Nematoda</taxon>
        <taxon>Chromadorea</taxon>
        <taxon>Rhabditida</taxon>
        <taxon>Rhabditina</taxon>
        <taxon>Rhabditomorpha</taxon>
        <taxon>Rhabditoidea</taxon>
        <taxon>Rhabditidae</taxon>
        <taxon>Peloderinae</taxon>
        <taxon>Caenorhabditis</taxon>
    </lineage>
</organism>
<feature type="chain" id="PRO_5040285886" description="ZP domain-containing protein" evidence="2">
    <location>
        <begin position="20"/>
        <end position="465"/>
    </location>
</feature>
<evidence type="ECO:0000313" key="4">
    <source>
        <dbReference type="EMBL" id="CAI5449279.1"/>
    </source>
</evidence>
<reference evidence="4" key="1">
    <citation type="submission" date="2022-11" db="EMBL/GenBank/DDBJ databases">
        <authorList>
            <person name="Kikuchi T."/>
        </authorList>
    </citation>
    <scope>NUCLEOTIDE SEQUENCE</scope>
    <source>
        <strain evidence="4">PS1010</strain>
    </source>
</reference>
<evidence type="ECO:0000313" key="5">
    <source>
        <dbReference type="Proteomes" id="UP001152747"/>
    </source>
</evidence>
<sequence>MKKLIFLTLLLLKANPIQTEFQADVRWTCSSDSISIFLRTTKPFEGLIKTQNATTKNIEKCQTLGIGTNVAVLKLDLNSDDCGIQYDTETNTYWVNIDIHSHPILIVEGDKSLKITCNIDPNVNISSNVNDEEENRDYEMRLLSNRLPVDVVKYSQPYTLQIRPLSSQLPNYFIGQCIARGGNQSVQLTDTIGCALFKSIMSDFARRDYVEEAEIPSMFRFPAAMKLEITCAVIDCDGKSCGERNCASESVKLLEKTTASLESEDTRKVTLVVDIYQDHIVSSTTSMPSSAEVRTTTTTVVPSLILADDPEEVLKDSPIHSTQHCISQYDFKTIYALCLFLAVCSIVGFTMNIVLCIMLRRKSAKLNEKKKVPSEIIPIPKSTVNHPDFWIMENAKQPEMYESPYASVRNPTSEYGLHSSESGSNEIYRRPHIIPPEVRHSNSTFMTHSTTMETDLDSQTSTSYH</sequence>
<evidence type="ECO:0000259" key="3">
    <source>
        <dbReference type="PROSITE" id="PS51034"/>
    </source>
</evidence>
<comment type="caution">
    <text evidence="4">The sequence shown here is derived from an EMBL/GenBank/DDBJ whole genome shotgun (WGS) entry which is preliminary data.</text>
</comment>